<dbReference type="PANTHER" id="PTHR43386:SF1">
    <property type="entry name" value="D,D-DIPEPTIDE TRANSPORT SYSTEM PERMEASE PROTEIN DDPC-RELATED"/>
    <property type="match status" value="1"/>
</dbReference>
<feature type="domain" description="ABC transmembrane type-1" evidence="9">
    <location>
        <begin position="124"/>
        <end position="313"/>
    </location>
</feature>
<evidence type="ECO:0000313" key="10">
    <source>
        <dbReference type="EMBL" id="EWT07931.1"/>
    </source>
</evidence>
<comment type="subcellular location">
    <subcellularLocation>
        <location evidence="1 7">Cell membrane</location>
        <topology evidence="1 7">Multi-pass membrane protein</topology>
    </subcellularLocation>
</comment>
<keyword evidence="6 7" id="KW-0472">Membrane</keyword>
<dbReference type="PROSITE" id="PS50928">
    <property type="entry name" value="ABC_TM1"/>
    <property type="match status" value="1"/>
</dbReference>
<dbReference type="RefSeq" id="WP_205620829.1">
    <property type="nucleotide sequence ID" value="NZ_AWQS01000002.1"/>
</dbReference>
<dbReference type="GO" id="GO:0055085">
    <property type="term" value="P:transmembrane transport"/>
    <property type="evidence" value="ECO:0007669"/>
    <property type="project" value="InterPro"/>
</dbReference>
<evidence type="ECO:0000256" key="2">
    <source>
        <dbReference type="ARBA" id="ARBA00022448"/>
    </source>
</evidence>
<dbReference type="GO" id="GO:0005886">
    <property type="term" value="C:plasma membrane"/>
    <property type="evidence" value="ECO:0007669"/>
    <property type="project" value="UniProtKB-SubCell"/>
</dbReference>
<dbReference type="Pfam" id="PF00528">
    <property type="entry name" value="BPD_transp_1"/>
    <property type="match status" value="1"/>
</dbReference>
<sequence>MANSMPGESPRTEETESVLTGEGQPTTTEPVAEKRIEGRSPWLLAWQRLRRDKVAMISLGVIVLVILGAVFAPLATTITGHPVNEQYRQAGLSPDGLPIGPNSTFWLGTDDLGRDIFVRIAYGARISLLVGVVATALTVVIGVIVGLAAGFLGGIVDTILARLVDVILSVPFLLVAVALVSITGPSLLVTILVIGFFSWASVARIVRGQVLSLREREFVEAARSLGATNSRIMFVDILPNVLAPVIVYASLLIPVVIVVEATLSFLGLGLPPPTADWGGMISESQNYYTVAWWFVVFPGAALLITTLAFNLFGDGVRDAFDPRSDRMFAG</sequence>
<feature type="transmembrane region" description="Helical" evidence="7">
    <location>
        <begin position="54"/>
        <end position="75"/>
    </location>
</feature>
<keyword evidence="5 7" id="KW-1133">Transmembrane helix</keyword>
<dbReference type="AlphaFoldDB" id="W9GNS5"/>
<feature type="transmembrane region" description="Helical" evidence="7">
    <location>
        <begin position="241"/>
        <end position="270"/>
    </location>
</feature>
<keyword evidence="2 7" id="KW-0813">Transport</keyword>
<evidence type="ECO:0000256" key="1">
    <source>
        <dbReference type="ARBA" id="ARBA00004651"/>
    </source>
</evidence>
<evidence type="ECO:0000313" key="11">
    <source>
        <dbReference type="Proteomes" id="UP000019494"/>
    </source>
</evidence>
<proteinExistence type="inferred from homology"/>
<dbReference type="EMBL" id="AWQS01000002">
    <property type="protein sequence ID" value="EWT07931.1"/>
    <property type="molecule type" value="Genomic_DNA"/>
</dbReference>
<dbReference type="InterPro" id="IPR025966">
    <property type="entry name" value="OppC_N"/>
</dbReference>
<dbReference type="CDD" id="cd06261">
    <property type="entry name" value="TM_PBP2"/>
    <property type="match status" value="1"/>
</dbReference>
<dbReference type="Gene3D" id="1.10.3720.10">
    <property type="entry name" value="MetI-like"/>
    <property type="match status" value="1"/>
</dbReference>
<reference evidence="11" key="1">
    <citation type="submission" date="2013-08" db="EMBL/GenBank/DDBJ databases">
        <title>Intrasporangium oryzae NRRL B-24470.</title>
        <authorList>
            <person name="Liu H."/>
            <person name="Wang G."/>
        </authorList>
    </citation>
    <scope>NUCLEOTIDE SEQUENCE [LARGE SCALE GENOMIC DNA]</scope>
    <source>
        <strain evidence="11">Q5-1</strain>
    </source>
</reference>
<evidence type="ECO:0000256" key="7">
    <source>
        <dbReference type="RuleBase" id="RU363032"/>
    </source>
</evidence>
<dbReference type="SUPFAM" id="SSF161098">
    <property type="entry name" value="MetI-like"/>
    <property type="match status" value="1"/>
</dbReference>
<dbReference type="PANTHER" id="PTHR43386">
    <property type="entry name" value="OLIGOPEPTIDE TRANSPORT SYSTEM PERMEASE PROTEIN APPC"/>
    <property type="match status" value="1"/>
</dbReference>
<dbReference type="InterPro" id="IPR000515">
    <property type="entry name" value="MetI-like"/>
</dbReference>
<keyword evidence="3" id="KW-1003">Cell membrane</keyword>
<feature type="region of interest" description="Disordered" evidence="8">
    <location>
        <begin position="1"/>
        <end position="33"/>
    </location>
</feature>
<protein>
    <submittedName>
        <fullName evidence="10">ABC transporter permease</fullName>
    </submittedName>
</protein>
<feature type="transmembrane region" description="Helical" evidence="7">
    <location>
        <begin position="290"/>
        <end position="313"/>
    </location>
</feature>
<name>W9GNS5_9MICO</name>
<gene>
    <name evidence="10" type="ORF">N864_17845</name>
</gene>
<evidence type="ECO:0000256" key="5">
    <source>
        <dbReference type="ARBA" id="ARBA00022989"/>
    </source>
</evidence>
<comment type="caution">
    <text evidence="10">The sequence shown here is derived from an EMBL/GenBank/DDBJ whole genome shotgun (WGS) entry which is preliminary data.</text>
</comment>
<evidence type="ECO:0000256" key="3">
    <source>
        <dbReference type="ARBA" id="ARBA00022475"/>
    </source>
</evidence>
<evidence type="ECO:0000259" key="9">
    <source>
        <dbReference type="PROSITE" id="PS50928"/>
    </source>
</evidence>
<keyword evidence="11" id="KW-1185">Reference proteome</keyword>
<feature type="transmembrane region" description="Helical" evidence="7">
    <location>
        <begin position="159"/>
        <end position="180"/>
    </location>
</feature>
<dbReference type="Pfam" id="PF12911">
    <property type="entry name" value="OppC_N"/>
    <property type="match status" value="1"/>
</dbReference>
<evidence type="ECO:0000256" key="4">
    <source>
        <dbReference type="ARBA" id="ARBA00022692"/>
    </source>
</evidence>
<accession>W9GNS5</accession>
<evidence type="ECO:0000256" key="6">
    <source>
        <dbReference type="ARBA" id="ARBA00023136"/>
    </source>
</evidence>
<keyword evidence="4 7" id="KW-0812">Transmembrane</keyword>
<dbReference type="InterPro" id="IPR050366">
    <property type="entry name" value="BP-dependent_transpt_permease"/>
</dbReference>
<feature type="transmembrane region" description="Helical" evidence="7">
    <location>
        <begin position="186"/>
        <end position="206"/>
    </location>
</feature>
<dbReference type="Proteomes" id="UP000019494">
    <property type="component" value="Unassembled WGS sequence"/>
</dbReference>
<organism evidence="10 11">
    <name type="scientific">Intrasporangium chromatireducens Q5-1</name>
    <dbReference type="NCBI Taxonomy" id="584657"/>
    <lineage>
        <taxon>Bacteria</taxon>
        <taxon>Bacillati</taxon>
        <taxon>Actinomycetota</taxon>
        <taxon>Actinomycetes</taxon>
        <taxon>Micrococcales</taxon>
        <taxon>Intrasporangiaceae</taxon>
        <taxon>Intrasporangium</taxon>
    </lineage>
</organism>
<dbReference type="InterPro" id="IPR035906">
    <property type="entry name" value="MetI-like_sf"/>
</dbReference>
<comment type="similarity">
    <text evidence="7">Belongs to the binding-protein-dependent transport system permease family.</text>
</comment>
<evidence type="ECO:0000256" key="8">
    <source>
        <dbReference type="SAM" id="MobiDB-lite"/>
    </source>
</evidence>
<feature type="transmembrane region" description="Helical" evidence="7">
    <location>
        <begin position="126"/>
        <end position="152"/>
    </location>
</feature>